<dbReference type="OrthoDB" id="2754195at2759"/>
<comment type="caution">
    <text evidence="1">The sequence shown here is derived from an EMBL/GenBank/DDBJ whole genome shotgun (WGS) entry which is preliminary data.</text>
</comment>
<dbReference type="AlphaFoldDB" id="A0A2G8SLC3"/>
<proteinExistence type="predicted"/>
<organism evidence="1 2">
    <name type="scientific">Ganoderma sinense ZZ0214-1</name>
    <dbReference type="NCBI Taxonomy" id="1077348"/>
    <lineage>
        <taxon>Eukaryota</taxon>
        <taxon>Fungi</taxon>
        <taxon>Dikarya</taxon>
        <taxon>Basidiomycota</taxon>
        <taxon>Agaricomycotina</taxon>
        <taxon>Agaricomycetes</taxon>
        <taxon>Polyporales</taxon>
        <taxon>Polyporaceae</taxon>
        <taxon>Ganoderma</taxon>
    </lineage>
</organism>
<evidence type="ECO:0008006" key="3">
    <source>
        <dbReference type="Google" id="ProtNLM"/>
    </source>
</evidence>
<evidence type="ECO:0000313" key="1">
    <source>
        <dbReference type="EMBL" id="PIL34378.1"/>
    </source>
</evidence>
<gene>
    <name evidence="1" type="ORF">GSI_03153</name>
</gene>
<dbReference type="STRING" id="1077348.A0A2G8SLC3"/>
<sequence length="692" mass="78248">MKQYLSLFASPPDYPDTPIFPLTFFSRCIAAYVSPLDLIHLSHTSRQLCRLFMSKTSRTTWKTVLGNVPELPPCPGDMCEPLYAALVFGKYCFGCGVEDAFWVDYALRLRVCETCYKANVVEGTEVLKSLPQDTRHIINDVLFMLVPSANIFNFANLDVSFDRINPLYHLQEDFYFKPELEAMLRLLWPVPASKSDVSELKELTRIRANYVMMRQMHAVLIHAWDNLCATSASESDFSRIKSMYRSVEDIQVFGCDWDEVCAPENPVFAGYLSGKGAEENAIVRLRRDPPKPHAQLAAERDTLSQQEVTGRQARLRARRAQVEKWYQTVVVQHPYLACRRAELPNAHDTEGLWESLVSGSDGNARDTFDPDAPLDGPFVRMFIVTPLIMYQRRLVRCLAAELEEYERRHVEDAGASSLTSRAWELSAGAEHEPWTMEWQVDPLEMLVRPTALFACRECGAQPYAFPAINEHWQEAHPDESAWVRVGTGFGGAGEYGAEVWEGAEVAERILEVLVRKGLREGERNMGGLNELVEEGWVYCACGDPTMATPDQVEEDLGWETLVDHVLNHLNDNMLRRKTSPNGSNGAPVWLDDHNLASCIKYLPEDADTFEGNNRVTADDSTRKRVDALLRKCPETSSPACLLCVLTPDSRKDDSLFLMANADAIVYHMEAKHGKHFEDADVVFWDKAVFDTP</sequence>
<name>A0A2G8SLC3_9APHY</name>
<keyword evidence="2" id="KW-1185">Reference proteome</keyword>
<protein>
    <recommendedName>
        <fullName evidence="3">F-box domain-containing protein</fullName>
    </recommendedName>
</protein>
<reference evidence="1 2" key="1">
    <citation type="journal article" date="2015" name="Sci. Rep.">
        <title>Chromosome-level genome map provides insights into diverse defense mechanisms in the medicinal fungus Ganoderma sinense.</title>
        <authorList>
            <person name="Zhu Y."/>
            <person name="Xu J."/>
            <person name="Sun C."/>
            <person name="Zhou S."/>
            <person name="Xu H."/>
            <person name="Nelson D.R."/>
            <person name="Qian J."/>
            <person name="Song J."/>
            <person name="Luo H."/>
            <person name="Xiang L."/>
            <person name="Li Y."/>
            <person name="Xu Z."/>
            <person name="Ji A."/>
            <person name="Wang L."/>
            <person name="Lu S."/>
            <person name="Hayward A."/>
            <person name="Sun W."/>
            <person name="Li X."/>
            <person name="Schwartz D.C."/>
            <person name="Wang Y."/>
            <person name="Chen S."/>
        </authorList>
    </citation>
    <scope>NUCLEOTIDE SEQUENCE [LARGE SCALE GENOMIC DNA]</scope>
    <source>
        <strain evidence="1 2">ZZ0214-1</strain>
    </source>
</reference>
<dbReference type="Proteomes" id="UP000230002">
    <property type="component" value="Unassembled WGS sequence"/>
</dbReference>
<evidence type="ECO:0000313" key="2">
    <source>
        <dbReference type="Proteomes" id="UP000230002"/>
    </source>
</evidence>
<accession>A0A2G8SLC3</accession>
<dbReference type="EMBL" id="AYKW01000005">
    <property type="protein sequence ID" value="PIL34378.1"/>
    <property type="molecule type" value="Genomic_DNA"/>
</dbReference>